<proteinExistence type="predicted"/>
<reference evidence="3" key="1">
    <citation type="submission" date="2018-06" db="EMBL/GenBank/DDBJ databases">
        <authorList>
            <person name="Zhirakovskaya E."/>
        </authorList>
    </citation>
    <scope>NUCLEOTIDE SEQUENCE</scope>
</reference>
<dbReference type="NCBIfam" id="TIGR03663">
    <property type="entry name" value="flippase activity-associated protein Agl23"/>
    <property type="match status" value="1"/>
</dbReference>
<sequence>MTDLTTQEPKTDFLSRPLLASMNIDWEKALYFLILLAAIVTRFWGLGDRVMSHDESLHTQFSYQFFIGDGFSHTPLMHGPFLFHITPIFYWLFGASDFSARAPVALFGIILVAMPYFLRPWLGKVGALVTSFLFLISPFITYYSRYIRHDIYVIVFSMIIFIAIWYYFREKRDAYLWWFAAGMALMFATKEVSFIYVAIFGSFIIVRLLPQIWTAPWLRNNLSKLSSPMLLLLLGLLMVGGGLLGQQLAAPPETAVLPEDPGVFAADPETDAAAQPVTEVSSAVENRLGWVQVVGIFVLSGGLFWMAHRFRPFLKNYGEFDLIILFTTLVLPMISPLLVVIVGGNPQDYTINKCILEGQESMSAFQLFFGRLGNATCWSAFIDSPLFLTAVFLTLTLIVSILVGLWWDRRRWLIAAGIFHIIFIILYTSVFTNFDGWTSGTIGSLGYWLEQQDVARGNQP</sequence>
<feature type="transmembrane region" description="Helical" evidence="1">
    <location>
        <begin position="412"/>
        <end position="430"/>
    </location>
</feature>
<feature type="domain" description="Glycosyltransferase RgtA/B/C/D-like" evidence="2">
    <location>
        <begin position="78"/>
        <end position="220"/>
    </location>
</feature>
<feature type="transmembrane region" description="Helical" evidence="1">
    <location>
        <begin position="289"/>
        <end position="308"/>
    </location>
</feature>
<feature type="transmembrane region" description="Helical" evidence="1">
    <location>
        <begin position="320"/>
        <end position="342"/>
    </location>
</feature>
<keyword evidence="1" id="KW-0812">Transmembrane</keyword>
<feature type="transmembrane region" description="Helical" evidence="1">
    <location>
        <begin position="76"/>
        <end position="93"/>
    </location>
</feature>
<feature type="transmembrane region" description="Helical" evidence="1">
    <location>
        <begin position="124"/>
        <end position="144"/>
    </location>
</feature>
<feature type="transmembrane region" description="Helical" evidence="1">
    <location>
        <begin position="100"/>
        <end position="118"/>
    </location>
</feature>
<dbReference type="Pfam" id="PF13231">
    <property type="entry name" value="PMT_2"/>
    <property type="match status" value="1"/>
</dbReference>
<feature type="transmembrane region" description="Helical" evidence="1">
    <location>
        <begin position="151"/>
        <end position="169"/>
    </location>
</feature>
<feature type="transmembrane region" description="Helical" evidence="1">
    <location>
        <begin position="29"/>
        <end position="47"/>
    </location>
</feature>
<dbReference type="PANTHER" id="PTHR41710:SF2">
    <property type="entry name" value="GLYCOSYL TRANSFERASE FAMILY 39_83 DOMAIN-CONTAINING PROTEIN"/>
    <property type="match status" value="1"/>
</dbReference>
<dbReference type="EMBL" id="UOEU01000138">
    <property type="protein sequence ID" value="VAW31029.1"/>
    <property type="molecule type" value="Genomic_DNA"/>
</dbReference>
<feature type="non-terminal residue" evidence="3">
    <location>
        <position position="460"/>
    </location>
</feature>
<gene>
    <name evidence="3" type="ORF">MNBD_CHLOROFLEXI01-848</name>
</gene>
<organism evidence="3">
    <name type="scientific">hydrothermal vent metagenome</name>
    <dbReference type="NCBI Taxonomy" id="652676"/>
    <lineage>
        <taxon>unclassified sequences</taxon>
        <taxon>metagenomes</taxon>
        <taxon>ecological metagenomes</taxon>
    </lineage>
</organism>
<keyword evidence="1" id="KW-1133">Transmembrane helix</keyword>
<keyword evidence="1" id="KW-0472">Membrane</keyword>
<dbReference type="PANTHER" id="PTHR41710">
    <property type="entry name" value="GLYCOSYL TRANSFERASE, FAMILY 39"/>
    <property type="match status" value="1"/>
</dbReference>
<dbReference type="InterPro" id="IPR019962">
    <property type="entry name" value="CHP03663"/>
</dbReference>
<dbReference type="InterPro" id="IPR038731">
    <property type="entry name" value="RgtA/B/C-like"/>
</dbReference>
<feature type="transmembrane region" description="Helical" evidence="1">
    <location>
        <begin position="386"/>
        <end position="407"/>
    </location>
</feature>
<dbReference type="AlphaFoldDB" id="A0A3B0V2D2"/>
<accession>A0A3B0V2D2</accession>
<feature type="transmembrane region" description="Helical" evidence="1">
    <location>
        <begin position="175"/>
        <end position="208"/>
    </location>
</feature>
<protein>
    <submittedName>
        <fullName evidence="3">Permease of the drug/metabolite transporter (DMT) superfamily</fullName>
    </submittedName>
</protein>
<evidence type="ECO:0000313" key="3">
    <source>
        <dbReference type="EMBL" id="VAW31029.1"/>
    </source>
</evidence>
<evidence type="ECO:0000259" key="2">
    <source>
        <dbReference type="Pfam" id="PF13231"/>
    </source>
</evidence>
<name>A0A3B0V2D2_9ZZZZ</name>
<evidence type="ECO:0000256" key="1">
    <source>
        <dbReference type="SAM" id="Phobius"/>
    </source>
</evidence>
<feature type="transmembrane region" description="Helical" evidence="1">
    <location>
        <begin position="229"/>
        <end position="249"/>
    </location>
</feature>